<dbReference type="AlphaFoldDB" id="A0AAU6V7M7"/>
<evidence type="ECO:0000256" key="1">
    <source>
        <dbReference type="SAM" id="MobiDB-lite"/>
    </source>
</evidence>
<evidence type="ECO:0000313" key="2">
    <source>
        <dbReference type="EMBL" id="XAG82250.1"/>
    </source>
</evidence>
<proteinExistence type="predicted"/>
<accession>A0AAU6V7M7</accession>
<gene>
    <name evidence="2" type="ORF">MRN14_06625</name>
</gene>
<organism evidence="2">
    <name type="scientific">bacterium 19NY03SH02</name>
    <dbReference type="NCBI Taxonomy" id="2920631"/>
    <lineage>
        <taxon>Bacteria</taxon>
    </lineage>
</organism>
<reference evidence="2" key="1">
    <citation type="submission" date="2022-03" db="EMBL/GenBank/DDBJ databases">
        <title>Sea Food Isolates.</title>
        <authorList>
            <person name="Li c."/>
        </authorList>
    </citation>
    <scope>NUCLEOTIDE SEQUENCE</scope>
    <source>
        <strain evidence="2">19NY03SH02</strain>
    </source>
</reference>
<name>A0AAU6V7M7_UNCXX</name>
<feature type="region of interest" description="Disordered" evidence="1">
    <location>
        <begin position="1"/>
        <end position="45"/>
    </location>
</feature>
<protein>
    <submittedName>
        <fullName evidence="2">Uncharacterized protein</fullName>
    </submittedName>
</protein>
<feature type="compositionally biased region" description="Polar residues" evidence="1">
    <location>
        <begin position="1"/>
        <end position="17"/>
    </location>
</feature>
<sequence>MNSKLSKKSTYVMPTSKDNGREGLIQSVSPESQQEEKLPPLNSQELKALKHRVKEARERGFAPQSKLLSGDYKNISDWRNGPKNNGEKAYEDWKDWGQWANWSLPLLIEDQIEQILEFLVNRAASPEEVSTLNNFSPPYRDWIKVKDKIHQSFKSRSAIRPLFIGLEALGEMVFAYWAVDEGDYQQANAFSIRSMRSFTLCAIHMFESEILTGRNFIEGQSEKAKKERKPELNRLYEIFRGKKKGGRHTKELWEEFINELKNDVDHFGEVNEERRNPAYTKTWLVSFKVLDLATQVEKSDETVTYDAFSKALRKK</sequence>
<dbReference type="EMBL" id="CP095354">
    <property type="protein sequence ID" value="XAG82250.1"/>
    <property type="molecule type" value="Genomic_DNA"/>
</dbReference>